<dbReference type="InterPro" id="IPR056146">
    <property type="entry name" value="DUF7729"/>
</dbReference>
<organism evidence="4 5">
    <name type="scientific">Imshaugia aleurites</name>
    <dbReference type="NCBI Taxonomy" id="172621"/>
    <lineage>
        <taxon>Eukaryota</taxon>
        <taxon>Fungi</taxon>
        <taxon>Dikarya</taxon>
        <taxon>Ascomycota</taxon>
        <taxon>Pezizomycotina</taxon>
        <taxon>Lecanoromycetes</taxon>
        <taxon>OSLEUM clade</taxon>
        <taxon>Lecanoromycetidae</taxon>
        <taxon>Lecanorales</taxon>
        <taxon>Lecanorineae</taxon>
        <taxon>Parmeliaceae</taxon>
        <taxon>Imshaugia</taxon>
    </lineage>
</organism>
<keyword evidence="2" id="KW-0812">Transmembrane</keyword>
<name>A0A8H3ETX8_9LECA</name>
<keyword evidence="2" id="KW-1133">Transmembrane helix</keyword>
<dbReference type="OrthoDB" id="2564812at2759"/>
<dbReference type="PANTHER" id="PTHR39460">
    <property type="entry name" value="EXPRESSED PROTEIN"/>
    <property type="match status" value="1"/>
</dbReference>
<evidence type="ECO:0000313" key="4">
    <source>
        <dbReference type="EMBL" id="CAF9912589.1"/>
    </source>
</evidence>
<evidence type="ECO:0000256" key="1">
    <source>
        <dbReference type="SAM" id="MobiDB-lite"/>
    </source>
</evidence>
<keyword evidence="2" id="KW-0472">Membrane</keyword>
<feature type="domain" description="DUF7729" evidence="3">
    <location>
        <begin position="152"/>
        <end position="373"/>
    </location>
</feature>
<evidence type="ECO:0000256" key="2">
    <source>
        <dbReference type="SAM" id="Phobius"/>
    </source>
</evidence>
<keyword evidence="5" id="KW-1185">Reference proteome</keyword>
<sequence length="415" mass="43678">MKQAGDHRDFKIQGGFSNSTTEEYSISNYTESTKDKVRHAAMTTTPRTRPRPGRRRLTMSNLPLGLTQVFFLMTMILSVLYLPAEAAEHPGSHSPAKKSHFVDGRIIFDHELAPHLELHRRDDSTSTSTASTTAIDQAAVTSSSAASTTTTSLPRAFDGGFGTNFTQPSCPTFLRAMVNNDTFTSCVPFSLLLQNSMSFFDATRSLSTITAVLTASCTVPFPTCSALMSTFYTTLRSTSACAADYSAENPQVRQAAAGLLAYDVSYNASCIKNTPSSSTPSNNNNPQQDNDDNYCFANAVTNASSPTDTYVYYIPLGIALPSGSLPTCDGCLAATMAVYAAAAANKSQPLNLDYVASATMVNEMCGPDFVNASIPSADGGAGGSAGKSKAARVGGVGGGWWVGVVVGVVGLVVGL</sequence>
<accession>A0A8H3ETX8</accession>
<dbReference type="Pfam" id="PF24855">
    <property type="entry name" value="DUF7729"/>
    <property type="match status" value="1"/>
</dbReference>
<dbReference type="PANTHER" id="PTHR39460:SF1">
    <property type="entry name" value="C6 TRANSCRIPTION FACTOR"/>
    <property type="match status" value="1"/>
</dbReference>
<protein>
    <recommendedName>
        <fullName evidence="3">DUF7729 domain-containing protein</fullName>
    </recommendedName>
</protein>
<feature type="transmembrane region" description="Helical" evidence="2">
    <location>
        <begin position="64"/>
        <end position="84"/>
    </location>
</feature>
<proteinExistence type="predicted"/>
<feature type="compositionally biased region" description="Basic residues" evidence="1">
    <location>
        <begin position="48"/>
        <end position="57"/>
    </location>
</feature>
<dbReference type="Proteomes" id="UP000664534">
    <property type="component" value="Unassembled WGS sequence"/>
</dbReference>
<gene>
    <name evidence="4" type="ORF">IMSHALPRED_000356</name>
</gene>
<evidence type="ECO:0000313" key="5">
    <source>
        <dbReference type="Proteomes" id="UP000664534"/>
    </source>
</evidence>
<comment type="caution">
    <text evidence="4">The sequence shown here is derived from an EMBL/GenBank/DDBJ whole genome shotgun (WGS) entry which is preliminary data.</text>
</comment>
<reference evidence="4" key="1">
    <citation type="submission" date="2021-03" db="EMBL/GenBank/DDBJ databases">
        <authorList>
            <person name="Tagirdzhanova G."/>
        </authorList>
    </citation>
    <scope>NUCLEOTIDE SEQUENCE</scope>
</reference>
<evidence type="ECO:0000259" key="3">
    <source>
        <dbReference type="Pfam" id="PF24855"/>
    </source>
</evidence>
<dbReference type="AlphaFoldDB" id="A0A8H3ETX8"/>
<dbReference type="EMBL" id="CAJPDT010000010">
    <property type="protein sequence ID" value="CAF9912589.1"/>
    <property type="molecule type" value="Genomic_DNA"/>
</dbReference>
<feature type="region of interest" description="Disordered" evidence="1">
    <location>
        <begin position="28"/>
        <end position="57"/>
    </location>
</feature>